<dbReference type="PROSITE" id="PS50042">
    <property type="entry name" value="CNMP_BINDING_3"/>
    <property type="match status" value="1"/>
</dbReference>
<evidence type="ECO:0000256" key="7">
    <source>
        <dbReference type="ARBA" id="ARBA00022882"/>
    </source>
</evidence>
<evidence type="ECO:0000256" key="14">
    <source>
        <dbReference type="ARBA" id="ARBA00034430"/>
    </source>
</evidence>
<dbReference type="GO" id="GO:0034702">
    <property type="term" value="C:monoatomic ion channel complex"/>
    <property type="evidence" value="ECO:0007669"/>
    <property type="project" value="UniProtKB-KW"/>
</dbReference>
<dbReference type="PRINTS" id="PR01464">
    <property type="entry name" value="EAGCHANNEL"/>
</dbReference>
<keyword evidence="5 16" id="KW-0812">Transmembrane</keyword>
<feature type="region of interest" description="Disordered" evidence="15">
    <location>
        <begin position="679"/>
        <end position="706"/>
    </location>
</feature>
<dbReference type="InterPro" id="IPR000014">
    <property type="entry name" value="PAS"/>
</dbReference>
<evidence type="ECO:0000256" key="13">
    <source>
        <dbReference type="ARBA" id="ARBA00023303"/>
    </source>
</evidence>
<keyword evidence="4" id="KW-0597">Phosphoprotein</keyword>
<comment type="subcellular location">
    <subcellularLocation>
        <location evidence="1">Membrane</location>
        <topology evidence="1">Multi-pass membrane protein</topology>
    </subcellularLocation>
</comment>
<sequence length="1052" mass="119818">MVFKEKGIPVGNTFLESLTEKFDRSVSNFVLGNAESLRDYPIVYCSDGFCELTGYNRYEVMGNSCHCDFLYSLQTDYSTVDRIKDALRQEKELTAEIDLAKKDGSHFRCVLDTVPIRNESGDVVLFLVSHKEVQHKPHQPIKSEVSLKPTPPSGVTKTRKFSRDVLFHLQKRYQGNSQSPTSQVGNPESQLIPEYKLENTVLPSLMLLHFGRLRLIWDWIILLLVAYLSILLPFNVAFKEHHNLKPFFIADFCLEFIFITDIILNFRTTYINAKTGRLVTNPKQIAFNYLKHWFVLDMIAVLPFDVIYFCHNDWAYIVAVLKLTRLLRLFRIGRRVSRSIEYTGTLLVLMMFSFTLLSHWLACIWYVIGFEELHAGQTTGWLMKLGDQVQKPYRNQTRGGPSYSEEYISALYFIFTSLTTVGFGNISPNTVAEKVFSVIVLILGAIVQSAIFGNMTAIIQKLYASRARFHAKASQIKQFVQHHQIDGDLQKRIESWFVSYWSVSNGVNTEEMLESFPSELQADICLHLYRRFLTLPCFSHASRGCLRSISSKVRKANFSPGELIIKEKDAINTLFFMERGTVEIVQREFIVAILGSGDVFGEDICKSSQSNHRSNGDVKALMHCEVLFLSRDSMRDVVRFYSDFGETFSRLLQLSFDLSHVKMQKPSIGLGSIVEEDEGQSAISMTSSSDEESYHDVTNKPRNTKKKNSLPLWQLRSIQNELNNSPSPSLKFRLMKLESSSTCSENSEIVCKLKKSPEAEQSFDDTAVDTKDEEVQTDTISIDSTSVIKNFDIVEPSPATKRRLIRANNGSGFRRSRYAASYFANHCPEEDSQDSSTREREIPQIIENMHTQQTIAQPKENRVKSTPRLRKRNNNSKNHFLQKEGIPQQSNYVTKTTTLNNGYPSIVIDTEYDGNNNPNDSKNRPDVSPIRNTNLLDSFNHDQDQGIYSLCSDSSVYNERPVAMTSSVHDEHLTEWLDHVTRFTKATLSKDTTLNSSQDSVIDPEHFHQMRGELGTLRNEISEIKSGMMALTELVRISVAGKPTSENSETGV</sequence>
<dbReference type="Gene3D" id="2.60.120.10">
    <property type="entry name" value="Jelly Rolls"/>
    <property type="match status" value="1"/>
</dbReference>
<dbReference type="InterPro" id="IPR035965">
    <property type="entry name" value="PAS-like_dom_sf"/>
</dbReference>
<dbReference type="Gene3D" id="3.30.450.20">
    <property type="entry name" value="PAS domain"/>
    <property type="match status" value="1"/>
</dbReference>
<keyword evidence="13" id="KW-0407">Ion channel</keyword>
<dbReference type="OrthoDB" id="432483at2759"/>
<evidence type="ECO:0000256" key="3">
    <source>
        <dbReference type="ARBA" id="ARBA00022538"/>
    </source>
</evidence>
<dbReference type="PANTHER" id="PTHR10217">
    <property type="entry name" value="VOLTAGE AND LIGAND GATED POTASSIUM CHANNEL"/>
    <property type="match status" value="1"/>
</dbReference>
<feature type="domain" description="PAC" evidence="19">
    <location>
        <begin position="93"/>
        <end position="145"/>
    </location>
</feature>
<dbReference type="Proteomes" id="UP000594262">
    <property type="component" value="Unplaced"/>
</dbReference>
<keyword evidence="8" id="KW-0630">Potassium</keyword>
<evidence type="ECO:0000256" key="6">
    <source>
        <dbReference type="ARBA" id="ARBA00022826"/>
    </source>
</evidence>
<dbReference type="InterPro" id="IPR005821">
    <property type="entry name" value="Ion_trans_dom"/>
</dbReference>
<dbReference type="EnsemblMetazoa" id="CLYHEMT016109.1">
    <property type="protein sequence ID" value="CLYHEMP016109.1"/>
    <property type="gene ID" value="CLYHEMG016109"/>
</dbReference>
<dbReference type="InterPro" id="IPR003949">
    <property type="entry name" value="K_chnl_volt-dep_EAG"/>
</dbReference>
<dbReference type="CDD" id="cd00038">
    <property type="entry name" value="CAP_ED"/>
    <property type="match status" value="1"/>
</dbReference>
<feature type="transmembrane region" description="Helical" evidence="16">
    <location>
        <begin position="215"/>
        <end position="234"/>
    </location>
</feature>
<dbReference type="Gene3D" id="1.10.287.70">
    <property type="match status" value="1"/>
</dbReference>
<feature type="compositionally biased region" description="Basic residues" evidence="15">
    <location>
        <begin position="865"/>
        <end position="874"/>
    </location>
</feature>
<evidence type="ECO:0000256" key="2">
    <source>
        <dbReference type="ARBA" id="ARBA00022448"/>
    </source>
</evidence>
<dbReference type="InterPro" id="IPR003938">
    <property type="entry name" value="K_chnl_volt-dep_EAG/ELK/ERG"/>
</dbReference>
<organism evidence="20 21">
    <name type="scientific">Clytia hemisphaerica</name>
    <dbReference type="NCBI Taxonomy" id="252671"/>
    <lineage>
        <taxon>Eukaryota</taxon>
        <taxon>Metazoa</taxon>
        <taxon>Cnidaria</taxon>
        <taxon>Hydrozoa</taxon>
        <taxon>Hydroidolina</taxon>
        <taxon>Leptothecata</taxon>
        <taxon>Obeliida</taxon>
        <taxon>Clytiidae</taxon>
        <taxon>Clytia</taxon>
    </lineage>
</organism>
<evidence type="ECO:0000256" key="4">
    <source>
        <dbReference type="ARBA" id="ARBA00022553"/>
    </source>
</evidence>
<evidence type="ECO:0000256" key="9">
    <source>
        <dbReference type="ARBA" id="ARBA00022989"/>
    </source>
</evidence>
<keyword evidence="12" id="KW-0325">Glycoprotein</keyword>
<dbReference type="FunFam" id="3.30.450.20:FF:000001">
    <property type="entry name" value="Potassium voltage-gated channel subfamily H member 7"/>
    <property type="match status" value="1"/>
</dbReference>
<feature type="transmembrane region" description="Helical" evidence="16">
    <location>
        <begin position="342"/>
        <end position="368"/>
    </location>
</feature>
<dbReference type="InterPro" id="IPR014710">
    <property type="entry name" value="RmlC-like_jellyroll"/>
</dbReference>
<evidence type="ECO:0000313" key="21">
    <source>
        <dbReference type="Proteomes" id="UP000594262"/>
    </source>
</evidence>
<feature type="region of interest" description="Disordered" evidence="15">
    <location>
        <begin position="911"/>
        <end position="935"/>
    </location>
</feature>
<feature type="domain" description="Cyclic nucleotide-binding" evidence="17">
    <location>
        <begin position="537"/>
        <end position="638"/>
    </location>
</feature>
<evidence type="ECO:0000259" key="17">
    <source>
        <dbReference type="PROSITE" id="PS50042"/>
    </source>
</evidence>
<dbReference type="GO" id="GO:0042391">
    <property type="term" value="P:regulation of membrane potential"/>
    <property type="evidence" value="ECO:0007669"/>
    <property type="project" value="TreeGrafter"/>
</dbReference>
<feature type="transmembrane region" description="Helical" evidence="16">
    <location>
        <begin position="438"/>
        <end position="459"/>
    </location>
</feature>
<dbReference type="GO" id="GO:0005886">
    <property type="term" value="C:plasma membrane"/>
    <property type="evidence" value="ECO:0007669"/>
    <property type="project" value="TreeGrafter"/>
</dbReference>
<evidence type="ECO:0000256" key="5">
    <source>
        <dbReference type="ARBA" id="ARBA00022692"/>
    </source>
</evidence>
<dbReference type="RefSeq" id="XP_066931190.1">
    <property type="nucleotide sequence ID" value="XM_067075089.1"/>
</dbReference>
<name>A0A7M5X0Z5_9CNID</name>
<evidence type="ECO:0000256" key="10">
    <source>
        <dbReference type="ARBA" id="ARBA00023065"/>
    </source>
</evidence>
<dbReference type="InterPro" id="IPR018490">
    <property type="entry name" value="cNMP-bd_dom_sf"/>
</dbReference>
<dbReference type="GeneID" id="136818863"/>
<comment type="catalytic activity">
    <reaction evidence="14">
        <text>K(+)(in) = K(+)(out)</text>
        <dbReference type="Rhea" id="RHEA:29463"/>
        <dbReference type="ChEBI" id="CHEBI:29103"/>
    </reaction>
</comment>
<dbReference type="PROSITE" id="PS50113">
    <property type="entry name" value="PAC"/>
    <property type="match status" value="1"/>
</dbReference>
<keyword evidence="9 16" id="KW-1133">Transmembrane helix</keyword>
<feature type="domain" description="PAS" evidence="18">
    <location>
        <begin position="42"/>
        <end position="64"/>
    </location>
</feature>
<evidence type="ECO:0000256" key="8">
    <source>
        <dbReference type="ARBA" id="ARBA00022958"/>
    </source>
</evidence>
<dbReference type="SUPFAM" id="SSF55785">
    <property type="entry name" value="PYP-like sensor domain (PAS domain)"/>
    <property type="match status" value="1"/>
</dbReference>
<keyword evidence="3" id="KW-0633">Potassium transport</keyword>
<dbReference type="Pfam" id="PF00027">
    <property type="entry name" value="cNMP_binding"/>
    <property type="match status" value="1"/>
</dbReference>
<feature type="transmembrane region" description="Helical" evidence="16">
    <location>
        <begin position="246"/>
        <end position="266"/>
    </location>
</feature>
<evidence type="ECO:0000256" key="11">
    <source>
        <dbReference type="ARBA" id="ARBA00023136"/>
    </source>
</evidence>
<evidence type="ECO:0000259" key="19">
    <source>
        <dbReference type="PROSITE" id="PS50113"/>
    </source>
</evidence>
<keyword evidence="2" id="KW-0813">Transport</keyword>
<keyword evidence="6" id="KW-0631">Potassium channel</keyword>
<keyword evidence="11 16" id="KW-0472">Membrane</keyword>
<dbReference type="AlphaFoldDB" id="A0A7M5X0Z5"/>
<feature type="transmembrane region" description="Helical" evidence="16">
    <location>
        <begin position="314"/>
        <end position="330"/>
    </location>
</feature>
<dbReference type="SUPFAM" id="SSF51206">
    <property type="entry name" value="cAMP-binding domain-like"/>
    <property type="match status" value="1"/>
</dbReference>
<dbReference type="PROSITE" id="PS50112">
    <property type="entry name" value="PAS"/>
    <property type="match status" value="1"/>
</dbReference>
<evidence type="ECO:0000259" key="18">
    <source>
        <dbReference type="PROSITE" id="PS50112"/>
    </source>
</evidence>
<dbReference type="PANTHER" id="PTHR10217:SF637">
    <property type="entry name" value="EAG-LIKE K[+] CHANNEL, ISOFORM A"/>
    <property type="match status" value="1"/>
</dbReference>
<dbReference type="NCBIfam" id="TIGR00229">
    <property type="entry name" value="sensory_box"/>
    <property type="match status" value="1"/>
</dbReference>
<dbReference type="SUPFAM" id="SSF81324">
    <property type="entry name" value="Voltage-gated potassium channels"/>
    <property type="match status" value="1"/>
</dbReference>
<keyword evidence="21" id="KW-1185">Reference proteome</keyword>
<dbReference type="InterPro" id="IPR000595">
    <property type="entry name" value="cNMP-bd_dom"/>
</dbReference>
<dbReference type="CDD" id="cd00130">
    <property type="entry name" value="PAS"/>
    <property type="match status" value="1"/>
</dbReference>
<evidence type="ECO:0000256" key="1">
    <source>
        <dbReference type="ARBA" id="ARBA00004141"/>
    </source>
</evidence>
<dbReference type="SMART" id="SM00100">
    <property type="entry name" value="cNMP"/>
    <property type="match status" value="1"/>
</dbReference>
<dbReference type="Pfam" id="PF00520">
    <property type="entry name" value="Ion_trans"/>
    <property type="match status" value="1"/>
</dbReference>
<proteinExistence type="predicted"/>
<dbReference type="Gene3D" id="1.10.1200.260">
    <property type="match status" value="1"/>
</dbReference>
<feature type="region of interest" description="Disordered" evidence="15">
    <location>
        <begin position="855"/>
        <end position="877"/>
    </location>
</feature>
<evidence type="ECO:0000313" key="20">
    <source>
        <dbReference type="EnsemblMetazoa" id="CLYHEMP016109.1"/>
    </source>
</evidence>
<reference evidence="20" key="1">
    <citation type="submission" date="2021-01" db="UniProtKB">
        <authorList>
            <consortium name="EnsemblMetazoa"/>
        </authorList>
    </citation>
    <scope>IDENTIFICATION</scope>
</reference>
<protein>
    <submittedName>
        <fullName evidence="20">Uncharacterized protein</fullName>
    </submittedName>
</protein>
<dbReference type="PRINTS" id="PR01463">
    <property type="entry name" value="EAGCHANLFMLY"/>
</dbReference>
<evidence type="ECO:0000256" key="16">
    <source>
        <dbReference type="SAM" id="Phobius"/>
    </source>
</evidence>
<dbReference type="Pfam" id="PF13426">
    <property type="entry name" value="PAS_9"/>
    <property type="match status" value="1"/>
</dbReference>
<keyword evidence="7" id="KW-0851">Voltage-gated channel</keyword>
<accession>A0A7M5X0Z5</accession>
<dbReference type="GO" id="GO:0005249">
    <property type="term" value="F:voltage-gated potassium channel activity"/>
    <property type="evidence" value="ECO:0007669"/>
    <property type="project" value="InterPro"/>
</dbReference>
<evidence type="ECO:0000256" key="15">
    <source>
        <dbReference type="SAM" id="MobiDB-lite"/>
    </source>
</evidence>
<dbReference type="InterPro" id="IPR000700">
    <property type="entry name" value="PAS-assoc_C"/>
</dbReference>
<evidence type="ECO:0000256" key="12">
    <source>
        <dbReference type="ARBA" id="ARBA00023180"/>
    </source>
</evidence>
<dbReference type="InterPro" id="IPR050818">
    <property type="entry name" value="KCNH_animal-type"/>
</dbReference>
<keyword evidence="10" id="KW-0406">Ion transport</keyword>
<feature type="transmembrane region" description="Helical" evidence="16">
    <location>
        <begin position="407"/>
        <end position="426"/>
    </location>
</feature>
<feature type="transmembrane region" description="Helical" evidence="16">
    <location>
        <begin position="287"/>
        <end position="308"/>
    </location>
</feature>